<feature type="domain" description="Glycosyltransferase 2-like" evidence="1">
    <location>
        <begin position="4"/>
        <end position="107"/>
    </location>
</feature>
<dbReference type="Pfam" id="PF00535">
    <property type="entry name" value="Glycos_transf_2"/>
    <property type="match status" value="1"/>
</dbReference>
<name>A0A0F9KQV4_9ZZZZ</name>
<comment type="caution">
    <text evidence="2">The sequence shown here is derived from an EMBL/GenBank/DDBJ whole genome shotgun (WGS) entry which is preliminary data.</text>
</comment>
<sequence>MKVSVLIPYFQGRRALLERALWLLGRQTYDDYDVWILDDGSDENVKELCGSKIIYEQVRGAGAHPRASNMAWNHGYERCESEFIILTHPEYMPPLNAIEELVKRYDGSARLGPVAFAIPQTAQSQIDSVDWKSDVDTLQTLQDFWTFRTPWGWTNLEATEWCHHFAFTGQDRKGWDIFDFMPKTEKRGMNDSWIVGLEVDADRPPRGTDFSVYHQHHERTTEWPFPERSARIKRIMG</sequence>
<dbReference type="EMBL" id="LAZR01014368">
    <property type="protein sequence ID" value="KKM17795.1"/>
    <property type="molecule type" value="Genomic_DNA"/>
</dbReference>
<dbReference type="InterPro" id="IPR001173">
    <property type="entry name" value="Glyco_trans_2-like"/>
</dbReference>
<dbReference type="InterPro" id="IPR029044">
    <property type="entry name" value="Nucleotide-diphossugar_trans"/>
</dbReference>
<organism evidence="2">
    <name type="scientific">marine sediment metagenome</name>
    <dbReference type="NCBI Taxonomy" id="412755"/>
    <lineage>
        <taxon>unclassified sequences</taxon>
        <taxon>metagenomes</taxon>
        <taxon>ecological metagenomes</taxon>
    </lineage>
</organism>
<accession>A0A0F9KQV4</accession>
<dbReference type="AlphaFoldDB" id="A0A0F9KQV4"/>
<evidence type="ECO:0000259" key="1">
    <source>
        <dbReference type="Pfam" id="PF00535"/>
    </source>
</evidence>
<proteinExistence type="predicted"/>
<gene>
    <name evidence="2" type="ORF">LCGC14_1672160</name>
</gene>
<protein>
    <recommendedName>
        <fullName evidence="1">Glycosyltransferase 2-like domain-containing protein</fullName>
    </recommendedName>
</protein>
<dbReference type="Gene3D" id="3.90.550.10">
    <property type="entry name" value="Spore Coat Polysaccharide Biosynthesis Protein SpsA, Chain A"/>
    <property type="match status" value="1"/>
</dbReference>
<reference evidence="2" key="1">
    <citation type="journal article" date="2015" name="Nature">
        <title>Complex archaea that bridge the gap between prokaryotes and eukaryotes.</title>
        <authorList>
            <person name="Spang A."/>
            <person name="Saw J.H."/>
            <person name="Jorgensen S.L."/>
            <person name="Zaremba-Niedzwiedzka K."/>
            <person name="Martijn J."/>
            <person name="Lind A.E."/>
            <person name="van Eijk R."/>
            <person name="Schleper C."/>
            <person name="Guy L."/>
            <person name="Ettema T.J."/>
        </authorList>
    </citation>
    <scope>NUCLEOTIDE SEQUENCE</scope>
</reference>
<evidence type="ECO:0000313" key="2">
    <source>
        <dbReference type="EMBL" id="KKM17795.1"/>
    </source>
</evidence>
<dbReference type="CDD" id="cd00761">
    <property type="entry name" value="Glyco_tranf_GTA_type"/>
    <property type="match status" value="1"/>
</dbReference>
<dbReference type="SUPFAM" id="SSF53448">
    <property type="entry name" value="Nucleotide-diphospho-sugar transferases"/>
    <property type="match status" value="1"/>
</dbReference>